<feature type="domain" description="G-protein coupled receptors family 1 profile" evidence="12">
    <location>
        <begin position="103"/>
        <end position="294"/>
    </location>
</feature>
<dbReference type="GO" id="GO:0030425">
    <property type="term" value="C:dendrite"/>
    <property type="evidence" value="ECO:0007669"/>
    <property type="project" value="TreeGrafter"/>
</dbReference>
<comment type="caution">
    <text evidence="13">The sequence shown here is derived from an EMBL/GenBank/DDBJ whole genome shotgun (WGS) entry which is preliminary data.</text>
</comment>
<evidence type="ECO:0000313" key="14">
    <source>
        <dbReference type="EMBL" id="CAF3551474.1"/>
    </source>
</evidence>
<feature type="transmembrane region" description="Helical" evidence="11">
    <location>
        <begin position="248"/>
        <end position="276"/>
    </location>
</feature>
<sequence>MSYHLDLPRDVVVSLISNETLDGGIVGPGLIRSVLLNTNSQTYHHYTNYNQFINITSLSSITTTTTTLLTNIDNNLPEPYYSFPLLVLIAVVGSITSVLTVLGNILVMLAFFLDRQIRQPTNYFILSLSVSDFLIGLLSMPFLTLYIYNGRWPLNETICDIWLSLDYTVCLTSIYTVLFITIDRFCSVKMPAKYRKWRTSKKINIMIIITWAVPTFIFFSSTMIYPRIKKINNLQNGVCDVQWNKNRVFNLCLTIAYFWTTLIVMIILYIFIYGVASNLERKSRENARKMSSLVGMAGNAMTQIGIGVSKSPTKTIDKYVNGGGGGAGTSGSLDDDDDPQGLLAHSVMNTQNSSNSSEQKRDDDNSNSFESHSDYDMSVSGGTMTNEKKQDDNKYPRKTRRGMSVTGTSHTNSTSTRSPRNLNRNKQNVRFFASNMAHSLYRNTNRLSGFSSTISTKKAAISRKAGSGTGEKNIGLTTIPSEPELSLCRVYPPPQPRPETLAILSDEVFHEKLKLRQSPLVFLPPQTITTTLSTVNPSKSSDHRPSYLSLNFPAQTTKITNSNENLIQYRHSEDLSMNINDLYSITQSDTTTSYDKEETINDAQTTISSDIVTTEIANIKSDSTVSTTSPTPENINENIHQENLIEFVEQQSLKSPPLQQDISSESSDESWRLLNSNSSSIDEYIPYIDETDFEDLGYILHRRRVPDNLNEPVREETVVYKSPFYLKHKHRSKSKVPATNDPSNLNGGTKYEIYANDDAQMAILESAVYDSVELITIGATSTTVNDLDIQHRSLRNVSRETLLKNLLSSKPSSTTMSTPTKTPTSILNNHSISSSIILVSQAKSLPTTPLNQLAPKTTLSTTMVTKNQTIEQALLEFFQCGQLDTSENNRSNDNYSLSRVRSMTLANATLLNENEENTDFEQNEYNEISEETCSLLRLNEQKSSAFFDDDDFSTVPCDQQMMKKMMLNKQQRQDSDTNQSSHTMSINYSQDFSVDRIYNYESSASSTTNNQLHQPRLSKHTSSSLSSSIKNPISTASSVRSSTSSSTTSTTSSSRTTGIKKKVNDEQQFLSTEFTQQCQQTTSSDSDIVTTTSTTLPTSTQFSPDSDQKNFHNSITQDVLRAITKLSLPDSTLDSSLVPSSVATTTATATIMHVQAPIIPPCKNMILDSSINTVTNRSRLPIQKTYSQESKKSDTTSISKRIFNRTIQSSMNKDQNLLSKLEINSMVFDKRFSTSDTVTRDNDTSGYGSHDDPSIIVINNNRPSKVTFDHSYSGDQIPKTKDQGVMANIGSSTSSGTCIGGAFPNRTGGLGWSYGTLNSDEEKIGSGNQFGGGERAGITSGSTSAKSSVKELVRNQKSANHRKSKSQNRARKALRTITFILGAFVVCWTPWHIYSAVQSLCDACKDNVIFSNTLFHAVYFLCYLNSPINPFCYALANQQFKKTFTRILKLDLRRL</sequence>
<dbReference type="GO" id="GO:0016907">
    <property type="term" value="F:G protein-coupled acetylcholine receptor activity"/>
    <property type="evidence" value="ECO:0007669"/>
    <property type="project" value="TreeGrafter"/>
</dbReference>
<feature type="compositionally biased region" description="Polar residues" evidence="10">
    <location>
        <begin position="1101"/>
        <end position="1110"/>
    </location>
</feature>
<dbReference type="PANTHER" id="PTHR24247:SF191">
    <property type="entry name" value="MUSCARINIC ACETYLCHOLINE RECEPTOR, B-TYPE, ISOFORM A"/>
    <property type="match status" value="1"/>
</dbReference>
<evidence type="ECO:0000256" key="3">
    <source>
        <dbReference type="ARBA" id="ARBA00022692"/>
    </source>
</evidence>
<protein>
    <recommendedName>
        <fullName evidence="12">G-protein coupled receptors family 1 profile domain-containing protein</fullName>
    </recommendedName>
</protein>
<feature type="region of interest" description="Disordered" evidence="10">
    <location>
        <begin position="1088"/>
        <end position="1110"/>
    </location>
</feature>
<feature type="compositionally biased region" description="Basic and acidic residues" evidence="10">
    <location>
        <begin position="386"/>
        <end position="395"/>
    </location>
</feature>
<evidence type="ECO:0000256" key="9">
    <source>
        <dbReference type="RuleBase" id="RU000688"/>
    </source>
</evidence>
<dbReference type="EMBL" id="CAJNOQ010000187">
    <property type="protein sequence ID" value="CAF0769491.1"/>
    <property type="molecule type" value="Genomic_DNA"/>
</dbReference>
<feature type="region of interest" description="Disordered" evidence="10">
    <location>
        <begin position="349"/>
        <end position="425"/>
    </location>
</feature>
<dbReference type="EMBL" id="CAJOBC010000187">
    <property type="protein sequence ID" value="CAF3551474.1"/>
    <property type="molecule type" value="Genomic_DNA"/>
</dbReference>
<evidence type="ECO:0000259" key="12">
    <source>
        <dbReference type="PROSITE" id="PS50262"/>
    </source>
</evidence>
<feature type="compositionally biased region" description="Low complexity" evidence="10">
    <location>
        <begin position="1088"/>
        <end position="1100"/>
    </location>
</feature>
<evidence type="ECO:0000256" key="7">
    <source>
        <dbReference type="ARBA" id="ARBA00023170"/>
    </source>
</evidence>
<keyword evidence="5 9" id="KW-0297">G-protein coupled receptor</keyword>
<dbReference type="PANTHER" id="PTHR24247">
    <property type="entry name" value="5-HYDROXYTRYPTAMINE RECEPTOR"/>
    <property type="match status" value="1"/>
</dbReference>
<keyword evidence="15" id="KW-1185">Reference proteome</keyword>
<organism evidence="13 15">
    <name type="scientific">Didymodactylos carnosus</name>
    <dbReference type="NCBI Taxonomy" id="1234261"/>
    <lineage>
        <taxon>Eukaryota</taxon>
        <taxon>Metazoa</taxon>
        <taxon>Spiralia</taxon>
        <taxon>Gnathifera</taxon>
        <taxon>Rotifera</taxon>
        <taxon>Eurotatoria</taxon>
        <taxon>Bdelloidea</taxon>
        <taxon>Philodinida</taxon>
        <taxon>Philodinidae</taxon>
        <taxon>Didymodactylos</taxon>
    </lineage>
</organism>
<dbReference type="GO" id="GO:0004993">
    <property type="term" value="F:G protein-coupled serotonin receptor activity"/>
    <property type="evidence" value="ECO:0007669"/>
    <property type="project" value="TreeGrafter"/>
</dbReference>
<dbReference type="SMART" id="SM01381">
    <property type="entry name" value="7TM_GPCR_Srsx"/>
    <property type="match status" value="1"/>
</dbReference>
<dbReference type="InterPro" id="IPR000276">
    <property type="entry name" value="GPCR_Rhodpsn"/>
</dbReference>
<keyword evidence="7 9" id="KW-0675">Receptor</keyword>
<dbReference type="GO" id="GO:0007197">
    <property type="term" value="P:adenylate cyclase-inhibiting G protein-coupled acetylcholine receptor signaling pathway"/>
    <property type="evidence" value="ECO:0007669"/>
    <property type="project" value="TreeGrafter"/>
</dbReference>
<evidence type="ECO:0000313" key="15">
    <source>
        <dbReference type="Proteomes" id="UP000663829"/>
    </source>
</evidence>
<dbReference type="Proteomes" id="UP000663829">
    <property type="component" value="Unassembled WGS sequence"/>
</dbReference>
<feature type="domain" description="G-protein coupled receptors family 1 profile" evidence="12">
    <location>
        <begin position="1349"/>
        <end position="1433"/>
    </location>
</feature>
<feature type="compositionally biased region" description="Low complexity" evidence="10">
    <location>
        <begin position="1020"/>
        <end position="1057"/>
    </location>
</feature>
<comment type="subcellular location">
    <subcellularLocation>
        <location evidence="1">Cell membrane</location>
        <topology evidence="1">Multi-pass membrane protein</topology>
    </subcellularLocation>
</comment>
<reference evidence="13" key="1">
    <citation type="submission" date="2021-02" db="EMBL/GenBank/DDBJ databases">
        <authorList>
            <person name="Nowell W R."/>
        </authorList>
    </citation>
    <scope>NUCLEOTIDE SEQUENCE</scope>
</reference>
<keyword evidence="2" id="KW-1003">Cell membrane</keyword>
<evidence type="ECO:0000256" key="8">
    <source>
        <dbReference type="ARBA" id="ARBA00023224"/>
    </source>
</evidence>
<evidence type="ECO:0000256" key="6">
    <source>
        <dbReference type="ARBA" id="ARBA00023136"/>
    </source>
</evidence>
<evidence type="ECO:0000313" key="13">
    <source>
        <dbReference type="EMBL" id="CAF0769491.1"/>
    </source>
</evidence>
<evidence type="ECO:0000256" key="2">
    <source>
        <dbReference type="ARBA" id="ARBA00022475"/>
    </source>
</evidence>
<proteinExistence type="inferred from homology"/>
<accession>A0A813QNI0</accession>
<dbReference type="GO" id="GO:0005886">
    <property type="term" value="C:plasma membrane"/>
    <property type="evidence" value="ECO:0007669"/>
    <property type="project" value="UniProtKB-SubCell"/>
</dbReference>
<evidence type="ECO:0000256" key="11">
    <source>
        <dbReference type="SAM" id="Phobius"/>
    </source>
</evidence>
<feature type="transmembrane region" description="Helical" evidence="11">
    <location>
        <begin position="123"/>
        <end position="149"/>
    </location>
</feature>
<dbReference type="Pfam" id="PF00001">
    <property type="entry name" value="7tm_1"/>
    <property type="match status" value="2"/>
</dbReference>
<dbReference type="OrthoDB" id="10027008at2759"/>
<keyword evidence="3 9" id="KW-0812">Transmembrane</keyword>
<feature type="region of interest" description="Disordered" evidence="10">
    <location>
        <begin position="1323"/>
        <end position="1369"/>
    </location>
</feature>
<dbReference type="SUPFAM" id="SSF81321">
    <property type="entry name" value="Family A G protein-coupled receptor-like"/>
    <property type="match status" value="2"/>
</dbReference>
<dbReference type="Gene3D" id="1.20.1070.10">
    <property type="entry name" value="Rhodopsin 7-helix transmembrane proteins"/>
    <property type="match status" value="2"/>
</dbReference>
<evidence type="ECO:0000256" key="4">
    <source>
        <dbReference type="ARBA" id="ARBA00022989"/>
    </source>
</evidence>
<evidence type="ECO:0000256" key="10">
    <source>
        <dbReference type="SAM" id="MobiDB-lite"/>
    </source>
</evidence>
<name>A0A813QNI0_9BILA</name>
<keyword evidence="4 11" id="KW-1133">Transmembrane helix</keyword>
<dbReference type="GO" id="GO:0045202">
    <property type="term" value="C:synapse"/>
    <property type="evidence" value="ECO:0007669"/>
    <property type="project" value="TreeGrafter"/>
</dbReference>
<feature type="transmembrane region" description="Helical" evidence="11">
    <location>
        <begin position="203"/>
        <end position="228"/>
    </location>
</feature>
<comment type="similarity">
    <text evidence="9">Belongs to the G-protein coupled receptor 1 family.</text>
</comment>
<dbReference type="InterPro" id="IPR017452">
    <property type="entry name" value="GPCR_Rhodpsn_7TM"/>
</dbReference>
<feature type="transmembrane region" description="Helical" evidence="11">
    <location>
        <begin position="85"/>
        <end position="111"/>
    </location>
</feature>
<dbReference type="GO" id="GO:0007187">
    <property type="term" value="P:G protein-coupled receptor signaling pathway, coupled to cyclic nucleotide second messenger"/>
    <property type="evidence" value="ECO:0007669"/>
    <property type="project" value="TreeGrafter"/>
</dbReference>
<feature type="region of interest" description="Disordered" evidence="10">
    <location>
        <begin position="1005"/>
        <end position="1062"/>
    </location>
</feature>
<feature type="compositionally biased region" description="Polar residues" evidence="10">
    <location>
        <begin position="405"/>
        <end position="425"/>
    </location>
</feature>
<keyword evidence="8 9" id="KW-0807">Transducer</keyword>
<gene>
    <name evidence="13" type="ORF">GPM918_LOCUS1845</name>
    <name evidence="14" type="ORF">SRO942_LOCUS1845</name>
</gene>
<keyword evidence="6 11" id="KW-0472">Membrane</keyword>
<dbReference type="Proteomes" id="UP000681722">
    <property type="component" value="Unassembled WGS sequence"/>
</dbReference>
<dbReference type="PRINTS" id="PR00237">
    <property type="entry name" value="GPCRRHODOPSN"/>
</dbReference>
<feature type="transmembrane region" description="Helical" evidence="11">
    <location>
        <begin position="161"/>
        <end position="182"/>
    </location>
</feature>
<dbReference type="PROSITE" id="PS00237">
    <property type="entry name" value="G_PROTEIN_RECEP_F1_1"/>
    <property type="match status" value="1"/>
</dbReference>
<evidence type="ECO:0000256" key="1">
    <source>
        <dbReference type="ARBA" id="ARBA00004651"/>
    </source>
</evidence>
<evidence type="ECO:0000256" key="5">
    <source>
        <dbReference type="ARBA" id="ARBA00023040"/>
    </source>
</evidence>
<feature type="compositionally biased region" description="Basic residues" evidence="10">
    <location>
        <begin position="1359"/>
        <end position="1369"/>
    </location>
</feature>
<dbReference type="PROSITE" id="PS50262">
    <property type="entry name" value="G_PROTEIN_RECEP_F1_2"/>
    <property type="match status" value="2"/>
</dbReference>